<feature type="compositionally biased region" description="Pro residues" evidence="1">
    <location>
        <begin position="81"/>
        <end position="91"/>
    </location>
</feature>
<protein>
    <submittedName>
        <fullName evidence="2">Uncharacterized protein</fullName>
    </submittedName>
</protein>
<evidence type="ECO:0000256" key="1">
    <source>
        <dbReference type="SAM" id="MobiDB-lite"/>
    </source>
</evidence>
<feature type="compositionally biased region" description="Low complexity" evidence="1">
    <location>
        <begin position="33"/>
        <end position="46"/>
    </location>
</feature>
<evidence type="ECO:0000313" key="2">
    <source>
        <dbReference type="EMBL" id="PTU51079.1"/>
    </source>
</evidence>
<gene>
    <name evidence="2" type="ORF">DBB42_16860</name>
</gene>
<reference evidence="2 3" key="1">
    <citation type="submission" date="2018-04" db="EMBL/GenBank/DDBJ databases">
        <authorList>
            <person name="Go L.Y."/>
            <person name="Mitchell J.A."/>
        </authorList>
    </citation>
    <scope>NUCLEOTIDE SEQUENCE [LARGE SCALE GENOMIC DNA]</scope>
    <source>
        <strain evidence="2 3">KCJK7865</strain>
    </source>
</reference>
<evidence type="ECO:0000313" key="3">
    <source>
        <dbReference type="Proteomes" id="UP000244874"/>
    </source>
</evidence>
<dbReference type="AlphaFoldDB" id="A0A2R7UKA0"/>
<dbReference type="Proteomes" id="UP000244874">
    <property type="component" value="Unassembled WGS sequence"/>
</dbReference>
<organism evidence="2 3">
    <name type="scientific">Pseudomonas plecoglossicida</name>
    <dbReference type="NCBI Taxonomy" id="70775"/>
    <lineage>
        <taxon>Bacteria</taxon>
        <taxon>Pseudomonadati</taxon>
        <taxon>Pseudomonadota</taxon>
        <taxon>Gammaproteobacteria</taxon>
        <taxon>Pseudomonadales</taxon>
        <taxon>Pseudomonadaceae</taxon>
        <taxon>Pseudomonas</taxon>
    </lineage>
</organism>
<feature type="region of interest" description="Disordered" evidence="1">
    <location>
        <begin position="24"/>
        <end position="91"/>
    </location>
</feature>
<sequence>MIQLTKQDSSSRYWGCFAALRGHARSHRDLASPEPGAAPVGAGVPAKGRKATQNHSTDWHQPQGSSLTEQPRTSGPGTCGPLPPVRRSPRC</sequence>
<comment type="caution">
    <text evidence="2">The sequence shown here is derived from an EMBL/GenBank/DDBJ whole genome shotgun (WGS) entry which is preliminary data.</text>
</comment>
<dbReference type="EMBL" id="QANO01000124">
    <property type="protein sequence ID" value="PTU51079.1"/>
    <property type="molecule type" value="Genomic_DNA"/>
</dbReference>
<name>A0A2R7UKA0_PSEDL</name>
<proteinExistence type="predicted"/>
<feature type="compositionally biased region" description="Polar residues" evidence="1">
    <location>
        <begin position="53"/>
        <end position="76"/>
    </location>
</feature>
<accession>A0A2R7UKA0</accession>